<name>A0A3G9JKU1_9FIRM</name>
<dbReference type="InterPro" id="IPR011335">
    <property type="entry name" value="Restrct_endonuc-II-like"/>
</dbReference>
<dbReference type="InterPro" id="IPR014833">
    <property type="entry name" value="TnsA_N"/>
</dbReference>
<feature type="compositionally biased region" description="Basic and acidic residues" evidence="1">
    <location>
        <begin position="14"/>
        <end position="26"/>
    </location>
</feature>
<evidence type="ECO:0000256" key="1">
    <source>
        <dbReference type="SAM" id="MobiDB-lite"/>
    </source>
</evidence>
<dbReference type="KEGG" id="ebm:SG0102_15250"/>
<dbReference type="SUPFAM" id="SSF52980">
    <property type="entry name" value="Restriction endonuclease-like"/>
    <property type="match status" value="1"/>
</dbReference>
<dbReference type="InterPro" id="IPR011856">
    <property type="entry name" value="tRNA_endonuc-like_dom_sf"/>
</dbReference>
<protein>
    <recommendedName>
        <fullName evidence="2">TnsA endonuclease N-terminal domain-containing protein</fullName>
    </recommendedName>
</protein>
<keyword evidence="4" id="KW-1185">Reference proteome</keyword>
<gene>
    <name evidence="3" type="ORF">SG0102_15250</name>
</gene>
<dbReference type="Proteomes" id="UP000268059">
    <property type="component" value="Chromosome"/>
</dbReference>
<accession>A0A3G9JKU1</accession>
<dbReference type="EMBL" id="AP019309">
    <property type="protein sequence ID" value="BBH26591.1"/>
    <property type="molecule type" value="Genomic_DNA"/>
</dbReference>
<dbReference type="InParanoid" id="A0A3G9JKU1"/>
<dbReference type="Pfam" id="PF08722">
    <property type="entry name" value="Tn7_TnsA-like_N"/>
    <property type="match status" value="1"/>
</dbReference>
<dbReference type="GO" id="GO:0003676">
    <property type="term" value="F:nucleic acid binding"/>
    <property type="evidence" value="ECO:0007669"/>
    <property type="project" value="InterPro"/>
</dbReference>
<feature type="region of interest" description="Disordered" evidence="1">
    <location>
        <begin position="1"/>
        <end position="28"/>
    </location>
</feature>
<dbReference type="AlphaFoldDB" id="A0A3G9JKU1"/>
<evidence type="ECO:0000313" key="3">
    <source>
        <dbReference type="EMBL" id="BBH26591.1"/>
    </source>
</evidence>
<evidence type="ECO:0000313" key="4">
    <source>
        <dbReference type="Proteomes" id="UP000268059"/>
    </source>
</evidence>
<sequence length="247" mass="29134">MKQKKRNYFYGRTVSDETKKKEHRGEGTGAEYRPWIRAQEFNSNQGGATVIIDPYNKRDVHLLSVGETMAWYILRYDQSVTDIREQFPLDIEITKKICEKYGIDHPRKNSPKGHQETVMTSDLLVDFKDGSEKVYSVKYDSSYLSNVSISKNLFIEKTYWNQKGIQFIIITREDLEPMQTYVANLRNAFYIADIDQIHDLYSFIQYKITHHMIEVNLMDRLLDLDQLIYKTPALKDEFAAFLKEMKK</sequence>
<proteinExistence type="predicted"/>
<organism evidence="3 4">
    <name type="scientific">Intestinibaculum porci</name>
    <dbReference type="NCBI Taxonomy" id="2487118"/>
    <lineage>
        <taxon>Bacteria</taxon>
        <taxon>Bacillati</taxon>
        <taxon>Bacillota</taxon>
        <taxon>Erysipelotrichia</taxon>
        <taxon>Erysipelotrichales</taxon>
        <taxon>Erysipelotrichaceae</taxon>
        <taxon>Intestinibaculum</taxon>
    </lineage>
</organism>
<dbReference type="CDD" id="cd22362">
    <property type="entry name" value="TnsA_endonuclease-like"/>
    <property type="match status" value="1"/>
</dbReference>
<dbReference type="Gene3D" id="3.40.1350.10">
    <property type="match status" value="1"/>
</dbReference>
<dbReference type="OrthoDB" id="5291587at2"/>
<feature type="domain" description="TnsA endonuclease N-terminal" evidence="2">
    <location>
        <begin position="77"/>
        <end position="171"/>
    </location>
</feature>
<dbReference type="RefSeq" id="WP_125119439.1">
    <property type="nucleotide sequence ID" value="NZ_AP019309.1"/>
</dbReference>
<reference evidence="3 4" key="1">
    <citation type="submission" date="2018-11" db="EMBL/GenBank/DDBJ databases">
        <title>Novel Erysipelotrichaceae bacterium isolated from small intestine of a swine.</title>
        <authorList>
            <person name="Kim J.S."/>
            <person name="Choe H."/>
            <person name="Lee Y.R."/>
            <person name="Kim K.M."/>
            <person name="Park D.S."/>
        </authorList>
    </citation>
    <scope>NUCLEOTIDE SEQUENCE [LARGE SCALE GENOMIC DNA]</scope>
    <source>
        <strain evidence="3 4">SG0102</strain>
    </source>
</reference>
<evidence type="ECO:0000259" key="2">
    <source>
        <dbReference type="Pfam" id="PF08722"/>
    </source>
</evidence>